<evidence type="ECO:0000256" key="2">
    <source>
        <dbReference type="ARBA" id="ARBA00022741"/>
    </source>
</evidence>
<comment type="caution">
    <text evidence="6">The sequence shown here is derived from an EMBL/GenBank/DDBJ whole genome shotgun (WGS) entry which is preliminary data.</text>
</comment>
<accession>A0ABS2DIE9</accession>
<name>A0ABS2DIE9_9BACI</name>
<protein>
    <submittedName>
        <fullName evidence="6">UDP-N-acetylmuramoyl-tripeptide--D-alanyl-D-alanine ligase</fullName>
    </submittedName>
</protein>
<dbReference type="InterPro" id="IPR013221">
    <property type="entry name" value="Mur_ligase_cen"/>
</dbReference>
<dbReference type="Gene3D" id="3.40.1190.10">
    <property type="entry name" value="Mur-like, catalytic domain"/>
    <property type="match status" value="1"/>
</dbReference>
<dbReference type="InterPro" id="IPR036615">
    <property type="entry name" value="Mur_ligase_C_dom_sf"/>
</dbReference>
<dbReference type="SUPFAM" id="SSF53244">
    <property type="entry name" value="MurD-like peptide ligases, peptide-binding domain"/>
    <property type="match status" value="1"/>
</dbReference>
<dbReference type="GO" id="GO:0016874">
    <property type="term" value="F:ligase activity"/>
    <property type="evidence" value="ECO:0007669"/>
    <property type="project" value="UniProtKB-KW"/>
</dbReference>
<evidence type="ECO:0000256" key="3">
    <source>
        <dbReference type="ARBA" id="ARBA00022840"/>
    </source>
</evidence>
<keyword evidence="3" id="KW-0067">ATP-binding</keyword>
<gene>
    <name evidence="6" type="ORF">JR050_11215</name>
</gene>
<feature type="domain" description="Mur ligase central" evidence="5">
    <location>
        <begin position="111"/>
        <end position="298"/>
    </location>
</feature>
<dbReference type="Pfam" id="PF08245">
    <property type="entry name" value="Mur_ligase_M"/>
    <property type="match status" value="1"/>
</dbReference>
<feature type="domain" description="Mur ligase C-terminal" evidence="4">
    <location>
        <begin position="331"/>
        <end position="445"/>
    </location>
</feature>
<dbReference type="InterPro" id="IPR004101">
    <property type="entry name" value="Mur_ligase_C"/>
</dbReference>
<dbReference type="InterPro" id="IPR036565">
    <property type="entry name" value="Mur-like_cat_sf"/>
</dbReference>
<dbReference type="Gene3D" id="3.90.190.20">
    <property type="entry name" value="Mur ligase, C-terminal domain"/>
    <property type="match status" value="1"/>
</dbReference>
<evidence type="ECO:0000313" key="6">
    <source>
        <dbReference type="EMBL" id="MBM6618228.1"/>
    </source>
</evidence>
<evidence type="ECO:0000259" key="4">
    <source>
        <dbReference type="Pfam" id="PF02875"/>
    </source>
</evidence>
<sequence length="462" mass="52554">MKELTVNSILNVIHGTLYCGDRNIVIRDVKKRIKKADWDLKNTIIFDTKQRRVKWKKYPNWKSVVIVTNRPRVIKRVSSSSTIIFVENVGKSYWDFIDYYRGLFNIPVIGITGTCGKTTTKEMLSWILSETKKVHKTFKNRNSPFRILKYLLSLEEDAEAAVIEMAAANKGNLKNTCRYFKPNIGIITSIGIDHLDKFPKLDDYIKEKSTIITSVGENGTILLNYDDMNIRKIKLNKFKGKVIYFGLNEGADFFADELEFKEEGTNFCLNTSGKQYEVFIPGVGEHNVYNAIAAIVAAFELGIPIEKSIKRLKDFVHIERHFEIQKGMRESILIDDTWSSNPTSIYAALKAINELYPKKKKIAVLGEMHYLGTGSRKAHLLVGELITRSKIDIAITIGNGARPIQEKALQMGMQPENIIHVQTLKEAEVKLRELLDSDTVVLLKTSIKDSYGTLINSLKTNH</sequence>
<dbReference type="InterPro" id="IPR051046">
    <property type="entry name" value="MurCDEF_CellWall_CoF430Synth"/>
</dbReference>
<dbReference type="RefSeq" id="WP_204203582.1">
    <property type="nucleotide sequence ID" value="NZ_JAFELM010000030.1"/>
</dbReference>
<dbReference type="Pfam" id="PF02875">
    <property type="entry name" value="Mur_ligase_C"/>
    <property type="match status" value="1"/>
</dbReference>
<evidence type="ECO:0000313" key="7">
    <source>
        <dbReference type="Proteomes" id="UP001518925"/>
    </source>
</evidence>
<keyword evidence="7" id="KW-1185">Reference proteome</keyword>
<keyword evidence="2" id="KW-0547">Nucleotide-binding</keyword>
<dbReference type="PANTHER" id="PTHR43024">
    <property type="entry name" value="UDP-N-ACETYLMURAMOYL-TRIPEPTIDE--D-ALANYL-D-ALANINE LIGASE"/>
    <property type="match status" value="1"/>
</dbReference>
<proteinExistence type="predicted"/>
<dbReference type="EMBL" id="JAFELM010000030">
    <property type="protein sequence ID" value="MBM6618228.1"/>
    <property type="molecule type" value="Genomic_DNA"/>
</dbReference>
<dbReference type="Proteomes" id="UP001518925">
    <property type="component" value="Unassembled WGS sequence"/>
</dbReference>
<reference evidence="6 7" key="1">
    <citation type="submission" date="2021-02" db="EMBL/GenBank/DDBJ databases">
        <title>Bacillus sp. RD4P76, an endophyte from a halophyte.</title>
        <authorList>
            <person name="Sun J.-Q."/>
        </authorList>
    </citation>
    <scope>NUCLEOTIDE SEQUENCE [LARGE SCALE GENOMIC DNA]</scope>
    <source>
        <strain evidence="6 7">RD4P76</strain>
    </source>
</reference>
<keyword evidence="1 6" id="KW-0436">Ligase</keyword>
<dbReference type="PANTHER" id="PTHR43024:SF1">
    <property type="entry name" value="UDP-N-ACETYLMURAMOYL-TRIPEPTIDE--D-ALANYL-D-ALANINE LIGASE"/>
    <property type="match status" value="1"/>
</dbReference>
<evidence type="ECO:0000256" key="1">
    <source>
        <dbReference type="ARBA" id="ARBA00022598"/>
    </source>
</evidence>
<organism evidence="6 7">
    <name type="scientific">Bacillus suaedaesalsae</name>
    <dbReference type="NCBI Taxonomy" id="2810349"/>
    <lineage>
        <taxon>Bacteria</taxon>
        <taxon>Bacillati</taxon>
        <taxon>Bacillota</taxon>
        <taxon>Bacilli</taxon>
        <taxon>Bacillales</taxon>
        <taxon>Bacillaceae</taxon>
        <taxon>Bacillus</taxon>
    </lineage>
</organism>
<dbReference type="SUPFAM" id="SSF53623">
    <property type="entry name" value="MurD-like peptide ligases, catalytic domain"/>
    <property type="match status" value="1"/>
</dbReference>
<evidence type="ECO:0000259" key="5">
    <source>
        <dbReference type="Pfam" id="PF08245"/>
    </source>
</evidence>